<feature type="compositionally biased region" description="Polar residues" evidence="1">
    <location>
        <begin position="453"/>
        <end position="466"/>
    </location>
</feature>
<feature type="region of interest" description="Disordered" evidence="1">
    <location>
        <begin position="392"/>
        <end position="504"/>
    </location>
</feature>
<dbReference type="OrthoDB" id="444471at2759"/>
<dbReference type="AlphaFoldDB" id="A0A812TXQ3"/>
<dbReference type="SMART" id="SM00254">
    <property type="entry name" value="ShKT"/>
    <property type="match status" value="1"/>
</dbReference>
<name>A0A812TXQ3_9DINO</name>
<keyword evidence="5" id="KW-1185">Reference proteome</keyword>
<evidence type="ECO:0000256" key="1">
    <source>
        <dbReference type="SAM" id="MobiDB-lite"/>
    </source>
</evidence>
<dbReference type="PROSITE" id="PS51670">
    <property type="entry name" value="SHKT"/>
    <property type="match status" value="1"/>
</dbReference>
<keyword evidence="2" id="KW-0812">Transmembrane</keyword>
<keyword evidence="2" id="KW-0472">Membrane</keyword>
<evidence type="ECO:0000256" key="2">
    <source>
        <dbReference type="SAM" id="Phobius"/>
    </source>
</evidence>
<feature type="domain" description="ShKT" evidence="3">
    <location>
        <begin position="276"/>
        <end position="313"/>
    </location>
</feature>
<protein>
    <submittedName>
        <fullName evidence="4">Icmt-1 protein</fullName>
    </submittedName>
</protein>
<reference evidence="4" key="1">
    <citation type="submission" date="2021-02" db="EMBL/GenBank/DDBJ databases">
        <authorList>
            <person name="Dougan E. K."/>
            <person name="Rhodes N."/>
            <person name="Thang M."/>
            <person name="Chan C."/>
        </authorList>
    </citation>
    <scope>NUCLEOTIDE SEQUENCE</scope>
</reference>
<evidence type="ECO:0000259" key="3">
    <source>
        <dbReference type="PROSITE" id="PS51670"/>
    </source>
</evidence>
<evidence type="ECO:0000313" key="4">
    <source>
        <dbReference type="EMBL" id="CAE7554151.1"/>
    </source>
</evidence>
<organism evidence="4 5">
    <name type="scientific">Symbiodinium natans</name>
    <dbReference type="NCBI Taxonomy" id="878477"/>
    <lineage>
        <taxon>Eukaryota</taxon>
        <taxon>Sar</taxon>
        <taxon>Alveolata</taxon>
        <taxon>Dinophyceae</taxon>
        <taxon>Suessiales</taxon>
        <taxon>Symbiodiniaceae</taxon>
        <taxon>Symbiodinium</taxon>
    </lineage>
</organism>
<feature type="transmembrane region" description="Helical" evidence="2">
    <location>
        <begin position="21"/>
        <end position="41"/>
    </location>
</feature>
<accession>A0A812TXQ3</accession>
<feature type="transmembrane region" description="Helical" evidence="2">
    <location>
        <begin position="111"/>
        <end position="133"/>
    </location>
</feature>
<feature type="transmembrane region" description="Helical" evidence="2">
    <location>
        <begin position="80"/>
        <end position="105"/>
    </location>
</feature>
<feature type="transmembrane region" description="Helical" evidence="2">
    <location>
        <begin position="177"/>
        <end position="195"/>
    </location>
</feature>
<feature type="transmembrane region" description="Helical" evidence="2">
    <location>
        <begin position="47"/>
        <end position="68"/>
    </location>
</feature>
<keyword evidence="2" id="KW-1133">Transmembrane helix</keyword>
<dbReference type="Proteomes" id="UP000604046">
    <property type="component" value="Unassembled WGS sequence"/>
</dbReference>
<dbReference type="InterPro" id="IPR003582">
    <property type="entry name" value="ShKT_dom"/>
</dbReference>
<sequence length="504" mass="53209">MHSPSHHGHQRVSRTRVLLRIRISLSAAAVVLGVAAGLNLQDAAPNLALLQTLGSVFALLALLATFPFSRREFKRCCVSVGILANAGAILSLLDGHVLISLLYFVGLSNGIVALAVGLPVFIALVAVLIDGLVHLPAHVCSFRSGWEVGAAAWLDLDAKSPAPVCCISLSIRACIKVTLLAALGGSLVAGLYAALHPKLARALSPTLGPFLAFAPSPPLALCTLLAWPRGPAELMNLSARARLARWNLAVAACGSLFIFAAWSGRLLEVHGTWTSCKNTVDECAALAARGDCQTESKYFDYMMAKCRKACRACTDVNWGLAGDLSMALLTVLVLQTLRFAYCFYESTRQLLLADSGLTSDPPESPFHELAEGPGQRSVQYAIDSQLELAEPLSGASHTRSDLNQADAMPVRDTAEPSGKSKSLGGLFAAPVAAKAPIEEESEREPLQAVNGHGSHNTSSPQPSSGPLPTLSAVRLLEIPVESSSVREDDGEASFYDCESVAGED</sequence>
<proteinExistence type="predicted"/>
<dbReference type="Pfam" id="PF01549">
    <property type="entry name" value="ShK"/>
    <property type="match status" value="1"/>
</dbReference>
<comment type="caution">
    <text evidence="4">The sequence shown here is derived from an EMBL/GenBank/DDBJ whole genome shotgun (WGS) entry which is preliminary data.</text>
</comment>
<feature type="transmembrane region" description="Helical" evidence="2">
    <location>
        <begin position="207"/>
        <end position="227"/>
    </location>
</feature>
<dbReference type="EMBL" id="CAJNDS010002640">
    <property type="protein sequence ID" value="CAE7554151.1"/>
    <property type="molecule type" value="Genomic_DNA"/>
</dbReference>
<gene>
    <name evidence="4" type="primary">icmt-1</name>
    <name evidence="4" type="ORF">SNAT2548_LOCUS31125</name>
</gene>
<feature type="transmembrane region" description="Helical" evidence="2">
    <location>
        <begin position="248"/>
        <end position="267"/>
    </location>
</feature>
<evidence type="ECO:0000313" key="5">
    <source>
        <dbReference type="Proteomes" id="UP000604046"/>
    </source>
</evidence>